<reference evidence="2 3" key="1">
    <citation type="submission" date="2022-12" db="EMBL/GenBank/DDBJ databases">
        <title>Chromosome-level genome assembly of true bugs.</title>
        <authorList>
            <person name="Ma L."/>
            <person name="Li H."/>
        </authorList>
    </citation>
    <scope>NUCLEOTIDE SEQUENCE [LARGE SCALE GENOMIC DNA]</scope>
    <source>
        <strain evidence="2">Lab_2022b</strain>
    </source>
</reference>
<organism evidence="2 3">
    <name type="scientific">Rhynocoris fuscipes</name>
    <dbReference type="NCBI Taxonomy" id="488301"/>
    <lineage>
        <taxon>Eukaryota</taxon>
        <taxon>Metazoa</taxon>
        <taxon>Ecdysozoa</taxon>
        <taxon>Arthropoda</taxon>
        <taxon>Hexapoda</taxon>
        <taxon>Insecta</taxon>
        <taxon>Pterygota</taxon>
        <taxon>Neoptera</taxon>
        <taxon>Paraneoptera</taxon>
        <taxon>Hemiptera</taxon>
        <taxon>Heteroptera</taxon>
        <taxon>Panheteroptera</taxon>
        <taxon>Cimicomorpha</taxon>
        <taxon>Reduviidae</taxon>
        <taxon>Harpactorinae</taxon>
        <taxon>Harpactorini</taxon>
        <taxon>Rhynocoris</taxon>
    </lineage>
</organism>
<gene>
    <name evidence="2" type="ORF">O3M35_006101</name>
</gene>
<name>A0AAW1DJE5_9HEMI</name>
<dbReference type="Proteomes" id="UP001461498">
    <property type="component" value="Unassembled WGS sequence"/>
</dbReference>
<sequence>MSVFQTNMEIKAVYLKELKEKLSNFNAYKPKLEQLLIYFKYQDKDASKLILNHIFFIILNINNNGNLFRDIYEPFLTSDDFIRNLSIYFLNKFNIIKPDPVCAKVLLMLCHLSFKSDRLSLLTMERTHCLEYIFLIFKDCVKMFNHSTNSIRWDEVEKSTFSIMWEGLPLFFKTVIANKIDIEDEILPTCKLIFLEAMKFSTIYLSGEVILNGWGADSHIGIFDYINNVLRNIHYLKLFHKSNGIELFVRSLGQVNRADDWPFKCYTLKILHTCVQQAPNILLDYQIINELFSFMYNNYNKICHNVYYHENYCVLQDIYQMLEFLLSNTKQAINCYDFHKSINFLEFMLKICDDDCISKVFGYRLILIIKDIYSSPQIDVQRILSGLRDLLNIEDMIMYHYKRLNRNQTGIVGRYIGHMSPIERCQYPYNDKPSSLPSPEYDTASSLSSPSIGHCDEYIGNSPMEINMDQEVETSIPSPCYDSDPEENMNIQDFNDGYKEEYNDTGNWYDSLSRGSPRENSPINSPKYEGNPFDLGSPNDYFGEHTRYNEEDILATQEKVKQQYTNNINNL</sequence>
<feature type="region of interest" description="Disordered" evidence="1">
    <location>
        <begin position="429"/>
        <end position="450"/>
    </location>
</feature>
<keyword evidence="3" id="KW-1185">Reference proteome</keyword>
<dbReference type="AlphaFoldDB" id="A0AAW1DJE5"/>
<proteinExistence type="predicted"/>
<dbReference type="EMBL" id="JAPXFL010000003">
    <property type="protein sequence ID" value="KAK9508569.1"/>
    <property type="molecule type" value="Genomic_DNA"/>
</dbReference>
<feature type="region of interest" description="Disordered" evidence="1">
    <location>
        <begin position="475"/>
        <end position="544"/>
    </location>
</feature>
<evidence type="ECO:0000313" key="2">
    <source>
        <dbReference type="EMBL" id="KAK9508569.1"/>
    </source>
</evidence>
<accession>A0AAW1DJE5</accession>
<evidence type="ECO:0000313" key="3">
    <source>
        <dbReference type="Proteomes" id="UP001461498"/>
    </source>
</evidence>
<evidence type="ECO:0000256" key="1">
    <source>
        <dbReference type="SAM" id="MobiDB-lite"/>
    </source>
</evidence>
<feature type="compositionally biased region" description="Polar residues" evidence="1">
    <location>
        <begin position="432"/>
        <end position="450"/>
    </location>
</feature>
<feature type="compositionally biased region" description="Polar residues" evidence="1">
    <location>
        <begin position="504"/>
        <end position="524"/>
    </location>
</feature>
<comment type="caution">
    <text evidence="2">The sequence shown here is derived from an EMBL/GenBank/DDBJ whole genome shotgun (WGS) entry which is preliminary data.</text>
</comment>
<protein>
    <submittedName>
        <fullName evidence="2">Uncharacterized protein</fullName>
    </submittedName>
</protein>